<dbReference type="Proteomes" id="UP000594261">
    <property type="component" value="Chromosome 6"/>
</dbReference>
<evidence type="ECO:0000313" key="5">
    <source>
        <dbReference type="Proteomes" id="UP000594261"/>
    </source>
</evidence>
<reference evidence="4 5" key="1">
    <citation type="journal article" date="2016" name="G3 (Bethesda)">
        <title>First Draft Assembly and Annotation of the Genome of a California Endemic Oak Quercus lobata Nee (Fagaceae).</title>
        <authorList>
            <person name="Sork V.L."/>
            <person name="Fitz-Gibbon S.T."/>
            <person name="Puiu D."/>
            <person name="Crepeau M."/>
            <person name="Gugger P.F."/>
            <person name="Sherman R."/>
            <person name="Stevens K."/>
            <person name="Langley C.H."/>
            <person name="Pellegrini M."/>
            <person name="Salzberg S.L."/>
        </authorList>
    </citation>
    <scope>NUCLEOTIDE SEQUENCE [LARGE SCALE GENOMIC DNA]</scope>
    <source>
        <strain evidence="4 5">cv. SW786</strain>
    </source>
</reference>
<dbReference type="SUPFAM" id="SSF53067">
    <property type="entry name" value="Actin-like ATPase domain"/>
    <property type="match status" value="1"/>
</dbReference>
<name>A0A7N2LXF1_QUELO</name>
<dbReference type="EMBL" id="LRBV02000006">
    <property type="status" value="NOT_ANNOTATED_CDS"/>
    <property type="molecule type" value="Genomic_DNA"/>
</dbReference>
<keyword evidence="2" id="KW-0547">Nucleotide-binding</keyword>
<evidence type="ECO:0000313" key="4">
    <source>
        <dbReference type="EnsemblPlants" id="QL06p008461:mrna"/>
    </source>
</evidence>
<protein>
    <recommendedName>
        <fullName evidence="6">Heat shock protein 70</fullName>
    </recommendedName>
</protein>
<dbReference type="Gramene" id="QL06p008461:mrna">
    <property type="protein sequence ID" value="QL06p008461:mrna"/>
    <property type="gene ID" value="QL06p008461"/>
</dbReference>
<keyword evidence="5" id="KW-1185">Reference proteome</keyword>
<reference evidence="4" key="2">
    <citation type="submission" date="2021-01" db="UniProtKB">
        <authorList>
            <consortium name="EnsemblPlants"/>
        </authorList>
    </citation>
    <scope>IDENTIFICATION</scope>
</reference>
<accession>A0A7N2LXF1</accession>
<evidence type="ECO:0008006" key="6">
    <source>
        <dbReference type="Google" id="ProtNLM"/>
    </source>
</evidence>
<sequence length="131" mass="14228">MAGKGESPKVGIDLGTLYPCVGLSKPPSYVAFTGNECLIGDAANNQVARNPTNTIFEKTTGVKGKIDIANDKWRPSNEEVERMVQEAKSYKKDGNLRAAIANQHHGHASQGSISDEIEILINDHVAPVERW</sequence>
<evidence type="ECO:0000256" key="2">
    <source>
        <dbReference type="ARBA" id="ARBA00022741"/>
    </source>
</evidence>
<dbReference type="InParanoid" id="A0A7N2LXF1"/>
<evidence type="ECO:0000256" key="3">
    <source>
        <dbReference type="ARBA" id="ARBA00022840"/>
    </source>
</evidence>
<dbReference type="AlphaFoldDB" id="A0A7N2LXF1"/>
<dbReference type="PANTHER" id="PTHR19375">
    <property type="entry name" value="HEAT SHOCK PROTEIN 70KDA"/>
    <property type="match status" value="1"/>
</dbReference>
<dbReference type="InterPro" id="IPR013126">
    <property type="entry name" value="Hsp_70_fam"/>
</dbReference>
<dbReference type="GO" id="GO:0140662">
    <property type="term" value="F:ATP-dependent protein folding chaperone"/>
    <property type="evidence" value="ECO:0007669"/>
    <property type="project" value="InterPro"/>
</dbReference>
<dbReference type="GO" id="GO:0005524">
    <property type="term" value="F:ATP binding"/>
    <property type="evidence" value="ECO:0007669"/>
    <property type="project" value="UniProtKB-KW"/>
</dbReference>
<proteinExistence type="inferred from homology"/>
<dbReference type="FunFam" id="3.30.420.40:FF:000028">
    <property type="entry name" value="heat shock 70 kDa protein-like"/>
    <property type="match status" value="1"/>
</dbReference>
<comment type="similarity">
    <text evidence="1">Belongs to the heat shock protein 70 family.</text>
</comment>
<dbReference type="Gene3D" id="3.30.420.40">
    <property type="match status" value="1"/>
</dbReference>
<dbReference type="EnsemblPlants" id="QL06p008461:mrna">
    <property type="protein sequence ID" value="QL06p008461:mrna"/>
    <property type="gene ID" value="QL06p008461"/>
</dbReference>
<evidence type="ECO:0000256" key="1">
    <source>
        <dbReference type="ARBA" id="ARBA00007381"/>
    </source>
</evidence>
<organism evidence="4 5">
    <name type="scientific">Quercus lobata</name>
    <name type="common">Valley oak</name>
    <dbReference type="NCBI Taxonomy" id="97700"/>
    <lineage>
        <taxon>Eukaryota</taxon>
        <taxon>Viridiplantae</taxon>
        <taxon>Streptophyta</taxon>
        <taxon>Embryophyta</taxon>
        <taxon>Tracheophyta</taxon>
        <taxon>Spermatophyta</taxon>
        <taxon>Magnoliopsida</taxon>
        <taxon>eudicotyledons</taxon>
        <taxon>Gunneridae</taxon>
        <taxon>Pentapetalae</taxon>
        <taxon>rosids</taxon>
        <taxon>fabids</taxon>
        <taxon>Fagales</taxon>
        <taxon>Fagaceae</taxon>
        <taxon>Quercus</taxon>
    </lineage>
</organism>
<keyword evidence="3" id="KW-0067">ATP-binding</keyword>
<dbReference type="Pfam" id="PF00012">
    <property type="entry name" value="HSP70"/>
    <property type="match status" value="1"/>
</dbReference>
<dbReference type="InterPro" id="IPR043129">
    <property type="entry name" value="ATPase_NBD"/>
</dbReference>